<dbReference type="RefSeq" id="WP_125029920.1">
    <property type="nucleotide sequence ID" value="NZ_JAPXVP010000004.1"/>
</dbReference>
<feature type="coiled-coil region" evidence="2">
    <location>
        <begin position="420"/>
        <end position="494"/>
    </location>
</feature>
<evidence type="ECO:0000313" key="5">
    <source>
        <dbReference type="EMBL" id="RRG22921.1"/>
    </source>
</evidence>
<feature type="transmembrane region" description="Helical" evidence="3">
    <location>
        <begin position="320"/>
        <end position="339"/>
    </location>
</feature>
<dbReference type="EMBL" id="QQWG01000004">
    <property type="protein sequence ID" value="RRG22921.1"/>
    <property type="molecule type" value="Genomic_DNA"/>
</dbReference>
<feature type="domain" description="Peptidase M56" evidence="4">
    <location>
        <begin position="25"/>
        <end position="262"/>
    </location>
</feature>
<dbReference type="SUPFAM" id="SSF56935">
    <property type="entry name" value="Porins"/>
    <property type="match status" value="1"/>
</dbReference>
<dbReference type="InterPro" id="IPR052173">
    <property type="entry name" value="Beta-lactam_resp_regulator"/>
</dbReference>
<sequence>MNLSSISMHSLSEALAWTIFHSIWQAALIAGLLALTFRFINKNNARIRYTMASLSLLLIFVSASFTFFLSLPAETRPHILNLSGLSSNVIINTTNSGFSWASLKSLLPTHILFPILLRIWIIGIFLLSFRMVINYTTALRLKKHKAFTLNEKHMALAYHVLERFDIRKKVLFRESSYIDSPSLIGYFKPVILLPINLLSGIPKNQLEIIIAHELAHISRHDYLVQFIQGIIEILFFYHPMVWWLSSVVNTEREHICDDLAVKVCGESLTLIKALNNMESIRRKKPELVLSFSGKKANLLHRVRRILNPVTVKHPKLERGLLSALFVFALSGMILFSNLANSKNQVQVESKNSTNLSIGEFDGVEMSHASPIIHAPQKKKKLTKNTMVAPAKPAIVSASELPALPELPEVTEKAVTVSDTIKEVKEVIEIQKEALEEALNELEEVNVQINEETIKELKESLKELESVDINIEKELIKAEAEMEIELKDLEEINEHDSLIEIDDNTDLSEKEKKELKAKIKTSLEKVNSEEFRQQIRENLERGRESLMRQMEKINSGEFQKNIEIQKEKIKKSKKKNIKTKIKFDSNKTPLCLLNGFEISKKVIEKLDPASIDSVTVLKDEACKKTYGAKAKDGVILIRTKNTVSIDSPKNKAFKFKGKTKTPLYIINGVELSCVQSIDDIDPNEIESMNLLKDASAIDKYGKKAKHGVIEITTKTHRKAPSFNEYMKNK</sequence>
<reference evidence="5 6" key="1">
    <citation type="submission" date="2018-07" db="EMBL/GenBank/DDBJ databases">
        <title>Draft genome sequence of Ancylomarina sp. M1P.</title>
        <authorList>
            <person name="Yadav S."/>
            <person name="Villanueva L."/>
            <person name="Damste J.S.S."/>
        </authorList>
    </citation>
    <scope>NUCLEOTIDE SEQUENCE [LARGE SCALE GENOMIC DNA]</scope>
    <source>
        <strain evidence="5 6">M1P</strain>
    </source>
</reference>
<evidence type="ECO:0000256" key="3">
    <source>
        <dbReference type="SAM" id="Phobius"/>
    </source>
</evidence>
<keyword evidence="1 3" id="KW-0472">Membrane</keyword>
<feature type="transmembrane region" description="Helical" evidence="3">
    <location>
        <begin position="14"/>
        <end position="37"/>
    </location>
</feature>
<dbReference type="Gene3D" id="3.30.2010.10">
    <property type="entry name" value="Metalloproteases ('zincins'), catalytic domain"/>
    <property type="match status" value="1"/>
</dbReference>
<keyword evidence="3" id="KW-1133">Transmembrane helix</keyword>
<dbReference type="AlphaFoldDB" id="A0A425Y455"/>
<evidence type="ECO:0000256" key="2">
    <source>
        <dbReference type="SAM" id="Coils"/>
    </source>
</evidence>
<keyword evidence="1" id="KW-0813">Transport</keyword>
<feature type="transmembrane region" description="Helical" evidence="3">
    <location>
        <begin position="111"/>
        <end position="133"/>
    </location>
</feature>
<name>A0A425Y455_9BACT</name>
<dbReference type="PROSITE" id="PS52016">
    <property type="entry name" value="TONB_DEPENDENT_REC_3"/>
    <property type="match status" value="1"/>
</dbReference>
<gene>
    <name evidence="5" type="ORF">DWB61_05635</name>
</gene>
<dbReference type="GO" id="GO:0009279">
    <property type="term" value="C:cell outer membrane"/>
    <property type="evidence" value="ECO:0007669"/>
    <property type="project" value="UniProtKB-SubCell"/>
</dbReference>
<keyword evidence="1" id="KW-1134">Transmembrane beta strand</keyword>
<proteinExistence type="inferred from homology"/>
<evidence type="ECO:0000259" key="4">
    <source>
        <dbReference type="Pfam" id="PF05569"/>
    </source>
</evidence>
<comment type="subcellular location">
    <subcellularLocation>
        <location evidence="1">Cell outer membrane</location>
        <topology evidence="1">Multi-pass membrane protein</topology>
    </subcellularLocation>
</comment>
<dbReference type="PANTHER" id="PTHR34978:SF3">
    <property type="entry name" value="SLR0241 PROTEIN"/>
    <property type="match status" value="1"/>
</dbReference>
<dbReference type="OrthoDB" id="15218at2"/>
<feature type="transmembrane region" description="Helical" evidence="3">
    <location>
        <begin position="49"/>
        <end position="71"/>
    </location>
</feature>
<keyword evidence="1" id="KW-0998">Cell outer membrane</keyword>
<dbReference type="Gene3D" id="2.170.130.10">
    <property type="entry name" value="TonB-dependent receptor, plug domain"/>
    <property type="match status" value="2"/>
</dbReference>
<dbReference type="CDD" id="cd07341">
    <property type="entry name" value="M56_BlaR1_MecR1_like"/>
    <property type="match status" value="1"/>
</dbReference>
<organism evidence="5 6">
    <name type="scientific">Ancylomarina euxinus</name>
    <dbReference type="NCBI Taxonomy" id="2283627"/>
    <lineage>
        <taxon>Bacteria</taxon>
        <taxon>Pseudomonadati</taxon>
        <taxon>Bacteroidota</taxon>
        <taxon>Bacteroidia</taxon>
        <taxon>Marinilabiliales</taxon>
        <taxon>Marinifilaceae</taxon>
        <taxon>Ancylomarina</taxon>
    </lineage>
</organism>
<comment type="similarity">
    <text evidence="1">Belongs to the TonB-dependent receptor family.</text>
</comment>
<dbReference type="Proteomes" id="UP000285794">
    <property type="component" value="Unassembled WGS sequence"/>
</dbReference>
<dbReference type="Pfam" id="PF05569">
    <property type="entry name" value="Peptidase_M56"/>
    <property type="match status" value="1"/>
</dbReference>
<dbReference type="PANTHER" id="PTHR34978">
    <property type="entry name" value="POSSIBLE SENSOR-TRANSDUCER PROTEIN BLAR"/>
    <property type="match status" value="1"/>
</dbReference>
<evidence type="ECO:0000313" key="6">
    <source>
        <dbReference type="Proteomes" id="UP000285794"/>
    </source>
</evidence>
<protein>
    <recommendedName>
        <fullName evidence="4">Peptidase M56 domain-containing protein</fullName>
    </recommendedName>
</protein>
<dbReference type="InterPro" id="IPR008756">
    <property type="entry name" value="Peptidase_M56"/>
</dbReference>
<evidence type="ECO:0000256" key="1">
    <source>
        <dbReference type="PROSITE-ProRule" id="PRU01360"/>
    </source>
</evidence>
<dbReference type="InterPro" id="IPR037066">
    <property type="entry name" value="Plug_dom_sf"/>
</dbReference>
<keyword evidence="1 3" id="KW-0812">Transmembrane</keyword>
<dbReference type="InterPro" id="IPR039426">
    <property type="entry name" value="TonB-dep_rcpt-like"/>
</dbReference>
<comment type="caution">
    <text evidence="5">The sequence shown here is derived from an EMBL/GenBank/DDBJ whole genome shotgun (WGS) entry which is preliminary data.</text>
</comment>
<accession>A0A425Y455</accession>
<keyword evidence="2" id="KW-0175">Coiled coil</keyword>
<keyword evidence="6" id="KW-1185">Reference proteome</keyword>